<keyword evidence="2" id="KW-0575">Peroxidase</keyword>
<organism evidence="2 3">
    <name type="scientific">Pseudonocardia oroxyli</name>
    <dbReference type="NCBI Taxonomy" id="366584"/>
    <lineage>
        <taxon>Bacteria</taxon>
        <taxon>Bacillati</taxon>
        <taxon>Actinomycetota</taxon>
        <taxon>Actinomycetes</taxon>
        <taxon>Pseudonocardiales</taxon>
        <taxon>Pseudonocardiaceae</taxon>
        <taxon>Pseudonocardia</taxon>
    </lineage>
</organism>
<dbReference type="Gene3D" id="1.20.1290.10">
    <property type="entry name" value="AhpD-like"/>
    <property type="match status" value="1"/>
</dbReference>
<dbReference type="EMBL" id="FNBE01000011">
    <property type="protein sequence ID" value="SDG38824.1"/>
    <property type="molecule type" value="Genomic_DNA"/>
</dbReference>
<dbReference type="AlphaFoldDB" id="A0A1G7TUX3"/>
<feature type="compositionally biased region" description="Basic and acidic residues" evidence="1">
    <location>
        <begin position="192"/>
        <end position="201"/>
    </location>
</feature>
<dbReference type="SUPFAM" id="SSF69118">
    <property type="entry name" value="AhpD-like"/>
    <property type="match status" value="1"/>
</dbReference>
<dbReference type="STRING" id="366584.SAMN05216377_111137"/>
<sequence>MPRIEPLPEDKVDPDLLAEMNRLVESGQLGSGNTAWPRIIAHHPDPELVQVRLSHIANNGTDGGGTLGARLRELLRLANAQLVGCDACSQARYDSELAEEAIACAVVGAGEELSERERLALAFQRKMHLDHWSIDSETYRQLATVFTTAEIVELGDAIATGMGHGRWLHTLDMLSSGEPVVPWSHTPDAQSESDRELTSPL</sequence>
<reference evidence="2 3" key="1">
    <citation type="submission" date="2016-10" db="EMBL/GenBank/DDBJ databases">
        <authorList>
            <person name="de Groot N.N."/>
        </authorList>
    </citation>
    <scope>NUCLEOTIDE SEQUENCE [LARGE SCALE GENOMIC DNA]</scope>
    <source>
        <strain evidence="2 3">CGMCC 4.3143</strain>
    </source>
</reference>
<dbReference type="GO" id="GO:0004601">
    <property type="term" value="F:peroxidase activity"/>
    <property type="evidence" value="ECO:0007669"/>
    <property type="project" value="UniProtKB-KW"/>
</dbReference>
<keyword evidence="3" id="KW-1185">Reference proteome</keyword>
<protein>
    <submittedName>
        <fullName evidence="2">Alkylhydroperoxidase family enzyme, contains CxxC motif</fullName>
    </submittedName>
</protein>
<feature type="region of interest" description="Disordered" evidence="1">
    <location>
        <begin position="179"/>
        <end position="201"/>
    </location>
</feature>
<dbReference type="InterPro" id="IPR029032">
    <property type="entry name" value="AhpD-like"/>
</dbReference>
<dbReference type="Proteomes" id="UP000198967">
    <property type="component" value="Unassembled WGS sequence"/>
</dbReference>
<accession>A0A1G7TUX3</accession>
<proteinExistence type="predicted"/>
<evidence type="ECO:0000313" key="2">
    <source>
        <dbReference type="EMBL" id="SDG38824.1"/>
    </source>
</evidence>
<evidence type="ECO:0000256" key="1">
    <source>
        <dbReference type="SAM" id="MobiDB-lite"/>
    </source>
</evidence>
<evidence type="ECO:0000313" key="3">
    <source>
        <dbReference type="Proteomes" id="UP000198967"/>
    </source>
</evidence>
<name>A0A1G7TUX3_PSEOR</name>
<keyword evidence="2" id="KW-0560">Oxidoreductase</keyword>
<gene>
    <name evidence="2" type="ORF">SAMN05216377_111137</name>
</gene>